<protein>
    <submittedName>
        <fullName evidence="1">Uncharacterized protein</fullName>
    </submittedName>
</protein>
<sequence length="150" mass="17418">MSLIVRTLIRLSDHEMENELASKVYINVPKKVLEMYTIKVGCLLNGTIEQIKKFIDENESLNPQIRTGPKDYTQIIGSRVKMIFYSGQGEEAKDYLFFPKQIAIKLTSYAIFPNDYIVKLKLDFISCGWKHTKLYSQTSVNVDDTEQYYD</sequence>
<dbReference type="EMBL" id="CP015363">
    <property type="protein sequence ID" value="ARD84402.1"/>
    <property type="molecule type" value="Genomic_DNA"/>
</dbReference>
<dbReference type="RefSeq" id="WP_019841695.1">
    <property type="nucleotide sequence ID" value="NZ_DAIEUD010000002.1"/>
</dbReference>
<organism evidence="1 2">
    <name type="scientific">Ferroplasma acidiphilum</name>
    <dbReference type="NCBI Taxonomy" id="74969"/>
    <lineage>
        <taxon>Archaea</taxon>
        <taxon>Methanobacteriati</taxon>
        <taxon>Thermoplasmatota</taxon>
        <taxon>Thermoplasmata</taxon>
        <taxon>Thermoplasmatales</taxon>
        <taxon>Ferroplasmaceae</taxon>
        <taxon>Ferroplasma</taxon>
    </lineage>
</organism>
<evidence type="ECO:0000313" key="1">
    <source>
        <dbReference type="EMBL" id="ARD84402.1"/>
    </source>
</evidence>
<keyword evidence="2" id="KW-1185">Reference proteome</keyword>
<name>A0A1V0N2M5_9ARCH</name>
<dbReference type="Proteomes" id="UP000192050">
    <property type="component" value="Chromosome"/>
</dbReference>
<accession>A0A1V0N2M5</accession>
<gene>
    <name evidence="1" type="ORF">FAD_0488</name>
</gene>
<proteinExistence type="predicted"/>
<dbReference type="KEGG" id="fai:FAD_0488"/>
<evidence type="ECO:0000313" key="2">
    <source>
        <dbReference type="Proteomes" id="UP000192050"/>
    </source>
</evidence>
<dbReference type="STRING" id="74969.FAD_0488"/>
<dbReference type="AlphaFoldDB" id="A0A1V0N2M5"/>
<reference evidence="1 2" key="1">
    <citation type="submission" date="2011-10" db="EMBL/GenBank/DDBJ databases">
        <title>Metabolic and evolutionary patterns in the extreme acidophile Ferroplasma acidiphilum.</title>
        <authorList>
            <person name="Golyshina O.V."/>
            <person name="Kozyavkin S.A."/>
            <person name="Tatusov R.L."/>
            <person name="Slesarev A.I."/>
            <person name="Golyshin P.N."/>
        </authorList>
    </citation>
    <scope>NUCLEOTIDE SEQUENCE [LARGE SCALE GENOMIC DNA]</scope>
    <source>
        <strain evidence="2">Y</strain>
    </source>
</reference>